<feature type="compositionally biased region" description="Basic and acidic residues" evidence="1">
    <location>
        <begin position="809"/>
        <end position="822"/>
    </location>
</feature>
<reference evidence="4" key="1">
    <citation type="submission" date="2025-08" db="UniProtKB">
        <authorList>
            <consortium name="RefSeq"/>
        </authorList>
    </citation>
    <scope>IDENTIFICATION</scope>
</reference>
<dbReference type="PANTHER" id="PTHR15739">
    <property type="entry name" value="ZINC FINGER PROTEIN"/>
    <property type="match status" value="1"/>
</dbReference>
<dbReference type="SUPFAM" id="SSF57903">
    <property type="entry name" value="FYVE/PHD zinc finger"/>
    <property type="match status" value="1"/>
</dbReference>
<feature type="compositionally biased region" description="Basic and acidic residues" evidence="1">
    <location>
        <begin position="1031"/>
        <end position="1053"/>
    </location>
</feature>
<dbReference type="Gene3D" id="1.20.1280.50">
    <property type="match status" value="1"/>
</dbReference>
<feature type="compositionally biased region" description="Basic and acidic residues" evidence="1">
    <location>
        <begin position="940"/>
        <end position="959"/>
    </location>
</feature>
<proteinExistence type="predicted"/>
<keyword evidence="3" id="KW-1185">Reference proteome</keyword>
<protein>
    <submittedName>
        <fullName evidence="4">Uncharacterized protein LOC106806958</fullName>
    </submittedName>
</protein>
<feature type="compositionally biased region" description="Pro residues" evidence="1">
    <location>
        <begin position="61"/>
        <end position="81"/>
    </location>
</feature>
<dbReference type="Gene3D" id="3.80.10.10">
    <property type="entry name" value="Ribonuclease Inhibitor"/>
    <property type="match status" value="1"/>
</dbReference>
<feature type="compositionally biased region" description="Basic and acidic residues" evidence="1">
    <location>
        <begin position="921"/>
        <end position="930"/>
    </location>
</feature>
<dbReference type="Proteomes" id="UP000695022">
    <property type="component" value="Unplaced"/>
</dbReference>
<dbReference type="PROSITE" id="PS50181">
    <property type="entry name" value="FBOX"/>
    <property type="match status" value="1"/>
</dbReference>
<dbReference type="InterPro" id="IPR052283">
    <property type="entry name" value="GenomicStab_NeuMorph_Reg"/>
</dbReference>
<dbReference type="GeneID" id="106806958"/>
<feature type="compositionally biased region" description="Basic and acidic residues" evidence="1">
    <location>
        <begin position="1075"/>
        <end position="1132"/>
    </location>
</feature>
<accession>A0ABM1DXF8</accession>
<dbReference type="InterPro" id="IPR001810">
    <property type="entry name" value="F-box_dom"/>
</dbReference>
<name>A0ABM1DXF8_PRICU</name>
<dbReference type="Pfam" id="PF12937">
    <property type="entry name" value="F-box-like"/>
    <property type="match status" value="1"/>
</dbReference>
<feature type="compositionally biased region" description="Low complexity" evidence="1">
    <location>
        <begin position="1055"/>
        <end position="1067"/>
    </location>
</feature>
<dbReference type="SMART" id="SM00256">
    <property type="entry name" value="FBOX"/>
    <property type="match status" value="1"/>
</dbReference>
<dbReference type="InterPro" id="IPR036047">
    <property type="entry name" value="F-box-like_dom_sf"/>
</dbReference>
<dbReference type="SUPFAM" id="SSF52047">
    <property type="entry name" value="RNI-like"/>
    <property type="match status" value="1"/>
</dbReference>
<dbReference type="InterPro" id="IPR032675">
    <property type="entry name" value="LRR_dom_sf"/>
</dbReference>
<dbReference type="InterPro" id="IPR011011">
    <property type="entry name" value="Znf_FYVE_PHD"/>
</dbReference>
<feature type="region of interest" description="Disordered" evidence="1">
    <location>
        <begin position="809"/>
        <end position="978"/>
    </location>
</feature>
<evidence type="ECO:0000313" key="3">
    <source>
        <dbReference type="Proteomes" id="UP000695022"/>
    </source>
</evidence>
<evidence type="ECO:0000256" key="1">
    <source>
        <dbReference type="SAM" id="MobiDB-lite"/>
    </source>
</evidence>
<evidence type="ECO:0000313" key="4">
    <source>
        <dbReference type="RefSeq" id="XP_014664629.1"/>
    </source>
</evidence>
<feature type="domain" description="F-box" evidence="2">
    <location>
        <begin position="468"/>
        <end position="514"/>
    </location>
</feature>
<dbReference type="RefSeq" id="XP_014664629.1">
    <property type="nucleotide sequence ID" value="XM_014809143.1"/>
</dbReference>
<feature type="compositionally biased region" description="Basic and acidic residues" evidence="1">
    <location>
        <begin position="901"/>
        <end position="911"/>
    </location>
</feature>
<feature type="region of interest" description="Disordered" evidence="1">
    <location>
        <begin position="1014"/>
        <end position="1161"/>
    </location>
</feature>
<dbReference type="PANTHER" id="PTHR15739:SF5">
    <property type="entry name" value="LD23158P"/>
    <property type="match status" value="1"/>
</dbReference>
<dbReference type="SUPFAM" id="SSF81383">
    <property type="entry name" value="F-box domain"/>
    <property type="match status" value="1"/>
</dbReference>
<sequence>MAKLMLKAAQVAGQTYDDPSDGPSLSKTNFIPGLTPNARPKLMLNPSLAVRPKPKLRLKPDPMPTSDPAPPPPPPRSPPVTVPTAKSYLPPAKLLQVKWKKPIKRGGGGGGGAFAQQVLNKKRAIIASPKKADMRGKVAEKFAEKVPRTQTLGRPVKNGALAKSGTLQEKGKSALRKKILSAQKKGGSAAMQKKKGITLSHTKYKGMNEAMKVKSRPVKDYGRKRLPLIAPNILEAHAHNQGFGDVYRPQGDVLCSLNCVGQEGLAPSLQCASCLCLFHPTCLGMIGHPTGPFLCTKCACIIAGTKPLGLDIGQHSAYPPGADTLSYSNSAMLDYATSWSYGRAPWEYAVPSWGPDAYHYAAPPNRQFPPPPPLKMAPHAVQASRGARSPPEEYMAAQRLFYAQSHGDASPRQPERGVAIDITFTDVARKRSPVIAAMPVATGTTWQAPRKPGKRVLRRGAVDPGACVIQRLHAGLEVLPLIFRRLSFSDLMSASRVCRIWRGLIDTPTMWKTMVFRGCERFDWKAVTEVGRIYNTTHLDLKGLKNVPKIGYESPTTRWQHVLDAVQLLPSLKRITFGQVPAFVLERMADITELADRLEVVSAEWIIDTVPSPEMWDIEAVMDVGKFGKLRSLQELTLRGLGGIRVAEESSCGGLKNLTCLKRLHTLSMTTLQEVPKEEFQFLAGMDSLVTLELGDCKTWNKETYAHLGQLSGLRHLRLEHGGTVPDTGLADAIANMTRLEHLELIMFTVADTLAGSLHQLRYLHTLTIWPDVQQPALVNTNVFNILSCLPKLEMLDWGVLCETNNNKDCEHDKNCETKDLPSGKPTEAPEVGTKVSEPAGRASRARRKRDRDAKDAGESGIPVGSVEEKSEVKVGEGNADEVRKSEDGYGSPIDETGAGESRKSVVRTDETGIVETIADDLGKDERNVDDSSNDDNDPEESRNSEAKAIEGEKDCAEDVKEDDGSASEVSKSEENVIDAISKDERNVENFRDSGDIVDATRNVVVNIDTTIKSGEANAGDATLGDLNENESVKDVANTDEKETDKTSLEQDGKVNASNSNASCVNNTGDIEADNANKDDSNAAETKIDTDTDEARKDKSVCATKPHGEDSSIDGKDTGEKRETRSTGKDSPGENQQTIHSPGGTALEKPPATGELKSVKQSASTIPFLPGAMYREGAHEQVQNSQTTEYLSVAQLMDSLCTILPETKIRILQIPMLDSAGAPSAERLD</sequence>
<evidence type="ECO:0000259" key="2">
    <source>
        <dbReference type="PROSITE" id="PS50181"/>
    </source>
</evidence>
<feature type="compositionally biased region" description="Basic and acidic residues" evidence="1">
    <location>
        <begin position="867"/>
        <end position="888"/>
    </location>
</feature>
<feature type="region of interest" description="Disordered" evidence="1">
    <location>
        <begin position="1"/>
        <end position="86"/>
    </location>
</feature>
<gene>
    <name evidence="4" type="primary">LOC106806958</name>
</gene>
<organism evidence="3 4">
    <name type="scientific">Priapulus caudatus</name>
    <name type="common">Priapulid worm</name>
    <dbReference type="NCBI Taxonomy" id="37621"/>
    <lineage>
        <taxon>Eukaryota</taxon>
        <taxon>Metazoa</taxon>
        <taxon>Ecdysozoa</taxon>
        <taxon>Scalidophora</taxon>
        <taxon>Priapulida</taxon>
        <taxon>Priapulimorpha</taxon>
        <taxon>Priapulimorphida</taxon>
        <taxon>Priapulidae</taxon>
        <taxon>Priapulus</taxon>
    </lineage>
</organism>